<feature type="binding site" evidence="10">
    <location>
        <position position="130"/>
    </location>
    <ligand>
        <name>L-citrulline</name>
        <dbReference type="ChEBI" id="CHEBI:57743"/>
    </ligand>
</feature>
<dbReference type="InterPro" id="IPR001518">
    <property type="entry name" value="Arginosuc_synth"/>
</dbReference>
<dbReference type="InterPro" id="IPR024074">
    <property type="entry name" value="AS_cat/multimer_dom_body"/>
</dbReference>
<feature type="binding site" evidence="10">
    <location>
        <position position="126"/>
    </location>
    <ligand>
        <name>L-citrulline</name>
        <dbReference type="ChEBI" id="CHEBI:57743"/>
    </ligand>
</feature>
<dbReference type="EMBL" id="CP072829">
    <property type="protein sequence ID" value="QTU84537.1"/>
    <property type="molecule type" value="Genomic_DNA"/>
</dbReference>
<organism evidence="14 16">
    <name type="scientific">Xiamenia xianingshaonis</name>
    <dbReference type="NCBI Taxonomy" id="2682776"/>
    <lineage>
        <taxon>Bacteria</taxon>
        <taxon>Bacillati</taxon>
        <taxon>Actinomycetota</taxon>
        <taxon>Coriobacteriia</taxon>
        <taxon>Eggerthellales</taxon>
        <taxon>Eggerthellaceae</taxon>
        <taxon>Xiamenia</taxon>
    </lineage>
</organism>
<feature type="binding site" evidence="10">
    <location>
        <position position="126"/>
    </location>
    <ligand>
        <name>L-aspartate</name>
        <dbReference type="ChEBI" id="CHEBI:29991"/>
    </ligand>
</feature>
<dbReference type="CDD" id="cd01999">
    <property type="entry name" value="ASS"/>
    <property type="match status" value="1"/>
</dbReference>
<feature type="binding site" evidence="10">
    <location>
        <position position="127"/>
    </location>
    <ligand>
        <name>L-aspartate</name>
        <dbReference type="ChEBI" id="CHEBI:29991"/>
    </ligand>
</feature>
<dbReference type="Pfam" id="PF00764">
    <property type="entry name" value="Arginosuc_synth"/>
    <property type="match status" value="1"/>
</dbReference>
<dbReference type="Proteomes" id="UP000671910">
    <property type="component" value="Chromosome"/>
</dbReference>
<feature type="binding site" evidence="10">
    <location>
        <position position="122"/>
    </location>
    <ligand>
        <name>L-aspartate</name>
        <dbReference type="ChEBI" id="CHEBI:29991"/>
    </ligand>
</feature>
<comment type="subunit">
    <text evidence="2 10">Homotetramer.</text>
</comment>
<evidence type="ECO:0000256" key="1">
    <source>
        <dbReference type="ARBA" id="ARBA00004967"/>
    </source>
</evidence>
<keyword evidence="15" id="KW-1185">Reference proteome</keyword>
<evidence type="ECO:0000313" key="15">
    <source>
        <dbReference type="Proteomes" id="UP000636394"/>
    </source>
</evidence>
<dbReference type="SUPFAM" id="SSF52402">
    <property type="entry name" value="Adenine nucleotide alpha hydrolases-like"/>
    <property type="match status" value="1"/>
</dbReference>
<evidence type="ECO:0000256" key="8">
    <source>
        <dbReference type="ARBA" id="ARBA00022741"/>
    </source>
</evidence>
<dbReference type="Pfam" id="PF20979">
    <property type="entry name" value="Arginosuc_syn_C"/>
    <property type="match status" value="1"/>
</dbReference>
<proteinExistence type="inferred from homology"/>
<dbReference type="NCBIfam" id="NF001770">
    <property type="entry name" value="PRK00509.1"/>
    <property type="match status" value="1"/>
</dbReference>
<feature type="binding site" evidence="10">
    <location>
        <position position="276"/>
    </location>
    <ligand>
        <name>L-citrulline</name>
        <dbReference type="ChEBI" id="CHEBI:57743"/>
    </ligand>
</feature>
<dbReference type="GO" id="GO:0004055">
    <property type="term" value="F:argininosuccinate synthase activity"/>
    <property type="evidence" value="ECO:0007669"/>
    <property type="project" value="UniProtKB-UniRule"/>
</dbReference>
<dbReference type="PROSITE" id="PS00564">
    <property type="entry name" value="ARGININOSUCCIN_SYN_1"/>
    <property type="match status" value="1"/>
</dbReference>
<evidence type="ECO:0000256" key="4">
    <source>
        <dbReference type="ARBA" id="ARBA00022490"/>
    </source>
</evidence>
<evidence type="ECO:0000259" key="11">
    <source>
        <dbReference type="Pfam" id="PF00764"/>
    </source>
</evidence>
<evidence type="ECO:0000256" key="5">
    <source>
        <dbReference type="ARBA" id="ARBA00022571"/>
    </source>
</evidence>
<dbReference type="Gene3D" id="1.20.5.470">
    <property type="entry name" value="Single helix bin"/>
    <property type="match status" value="1"/>
</dbReference>
<dbReference type="InterPro" id="IPR023434">
    <property type="entry name" value="Arginosuc_synth_type_1_subfam"/>
</dbReference>
<dbReference type="GO" id="GO:0000050">
    <property type="term" value="P:urea cycle"/>
    <property type="evidence" value="ECO:0007669"/>
    <property type="project" value="TreeGrafter"/>
</dbReference>
<comment type="catalytic activity">
    <reaction evidence="10">
        <text>L-citrulline + L-aspartate + ATP = 2-(N(omega)-L-arginino)succinate + AMP + diphosphate + H(+)</text>
        <dbReference type="Rhea" id="RHEA:10932"/>
        <dbReference type="ChEBI" id="CHEBI:15378"/>
        <dbReference type="ChEBI" id="CHEBI:29991"/>
        <dbReference type="ChEBI" id="CHEBI:30616"/>
        <dbReference type="ChEBI" id="CHEBI:33019"/>
        <dbReference type="ChEBI" id="CHEBI:57472"/>
        <dbReference type="ChEBI" id="CHEBI:57743"/>
        <dbReference type="ChEBI" id="CHEBI:456215"/>
        <dbReference type="EC" id="6.3.4.5"/>
    </reaction>
</comment>
<evidence type="ECO:0000256" key="10">
    <source>
        <dbReference type="HAMAP-Rule" id="MF_00005"/>
    </source>
</evidence>
<evidence type="ECO:0000313" key="16">
    <source>
        <dbReference type="Proteomes" id="UP000671910"/>
    </source>
</evidence>
<dbReference type="GO" id="GO:0006526">
    <property type="term" value="P:L-arginine biosynthetic process"/>
    <property type="evidence" value="ECO:0007669"/>
    <property type="project" value="UniProtKB-UniRule"/>
</dbReference>
<accession>A0A9E6MRA0</accession>
<name>A0A9E6MRA0_9ACTN</name>
<evidence type="ECO:0000256" key="3">
    <source>
        <dbReference type="ARBA" id="ARBA00012286"/>
    </source>
</evidence>
<reference evidence="13 15" key="1">
    <citation type="submission" date="2019-11" db="EMBL/GenBank/DDBJ databases">
        <title>Eggerthellaceae novel genus isolated from the rectal contents of marmort.</title>
        <authorList>
            <person name="Zhang G."/>
        </authorList>
    </citation>
    <scope>NUCLEOTIDE SEQUENCE [LARGE SCALE GENOMIC DNA]</scope>
    <source>
        <strain evidence="15">zg-886</strain>
        <strain evidence="13">Zg-886</strain>
    </source>
</reference>
<feature type="binding site" evidence="10">
    <location>
        <position position="90"/>
    </location>
    <ligand>
        <name>L-citrulline</name>
        <dbReference type="ChEBI" id="CHEBI:57743"/>
    </ligand>
</feature>
<keyword evidence="4 10" id="KW-0963">Cytoplasm</keyword>
<dbReference type="InterPro" id="IPR018223">
    <property type="entry name" value="Arginosuc_synth_CS"/>
</dbReference>
<dbReference type="Proteomes" id="UP000636394">
    <property type="component" value="Unassembled WGS sequence"/>
</dbReference>
<evidence type="ECO:0000256" key="7">
    <source>
        <dbReference type="ARBA" id="ARBA00022605"/>
    </source>
</evidence>
<feature type="domain" description="Arginosuccinate synthase-like N-terminal" evidence="11">
    <location>
        <begin position="7"/>
        <end position="169"/>
    </location>
</feature>
<dbReference type="GO" id="GO:0000053">
    <property type="term" value="P:argininosuccinate metabolic process"/>
    <property type="evidence" value="ECO:0007669"/>
    <property type="project" value="TreeGrafter"/>
</dbReference>
<sequence length="426" mass="46974">MAASKEKVILAYSGGLDTSCCIKWLQEEKNLDVVAVVGDVGQEHDGLAPIKEKALRSGAVDCVVVDMRDTFAKEYLTKALAANALYENKYPLVSALSRPLISKHLVDAAHKYGASCIAHGCTGKGNDQVRFEASIAMLDPSLEILAPVREWDFNTRPEEMAWAQAHGVEVPTTKASPYSIDDNLWGRAIECGVLEDPWCEPPADIYTMTQASEEAPDQPQYVEITFGRGVPYMLDGKQMSFLGVIYALNDIAGTHGFGRIDMVENRLVGVKSRECYEAPGALALIEAHKALEDLVLEREVLHFKHGMEQTWAELVYNGQWFSPLKEAIDAFMASTQRCLSGTVRLKFYKGACTVVGRKSSYSLYDEGLATYDEDDSFDHAAAKGFIGLWTLPTKTWAINRRQEGAPAELFDAQNAAGPLKKGRYEN</sequence>
<dbReference type="FunFam" id="3.90.1260.10:FF:000007">
    <property type="entry name" value="Argininosuccinate synthase"/>
    <property type="match status" value="1"/>
</dbReference>
<dbReference type="Gene3D" id="3.90.1260.10">
    <property type="entry name" value="Argininosuccinate synthetase, chain A, domain 2"/>
    <property type="match status" value="1"/>
</dbReference>
<keyword evidence="9 10" id="KW-0067">ATP-binding</keyword>
<feature type="binding site" evidence="10">
    <location>
        <position position="120"/>
    </location>
    <ligand>
        <name>ATP</name>
        <dbReference type="ChEBI" id="CHEBI:30616"/>
    </ligand>
</feature>
<dbReference type="FunFam" id="3.40.50.620:FF:000038">
    <property type="entry name" value="Argininosuccinate synthase"/>
    <property type="match status" value="1"/>
</dbReference>
<keyword evidence="5 10" id="KW-0055">Arginine biosynthesis</keyword>
<dbReference type="KEGG" id="ebz:J7S26_00975"/>
<evidence type="ECO:0000313" key="13">
    <source>
        <dbReference type="EMBL" id="NHM13384.1"/>
    </source>
</evidence>
<feature type="binding site" evidence="10">
    <location>
        <position position="179"/>
    </location>
    <ligand>
        <name>L-citrulline</name>
        <dbReference type="ChEBI" id="CHEBI:57743"/>
    </ligand>
</feature>
<feature type="domain" description="Arginosuccinate synthase C-terminal" evidence="12">
    <location>
        <begin position="178"/>
        <end position="395"/>
    </location>
</feature>
<dbReference type="PANTHER" id="PTHR11587">
    <property type="entry name" value="ARGININOSUCCINATE SYNTHASE"/>
    <property type="match status" value="1"/>
</dbReference>
<dbReference type="EMBL" id="WPCR01000001">
    <property type="protein sequence ID" value="NHM13384.1"/>
    <property type="molecule type" value="Genomic_DNA"/>
</dbReference>
<evidence type="ECO:0000313" key="14">
    <source>
        <dbReference type="EMBL" id="QTU84537.1"/>
    </source>
</evidence>
<dbReference type="PROSITE" id="PS00565">
    <property type="entry name" value="ARGININOSUCCIN_SYN_2"/>
    <property type="match status" value="1"/>
</dbReference>
<dbReference type="EC" id="6.3.4.5" evidence="3 10"/>
<reference evidence="14" key="2">
    <citation type="submission" date="2021-04" db="EMBL/GenBank/DDBJ databases">
        <title>Novel species in family Eggerthellaceae.</title>
        <authorList>
            <person name="Zhang G."/>
        </authorList>
    </citation>
    <scope>NUCLEOTIDE SEQUENCE</scope>
    <source>
        <strain evidence="14">Zg-886</strain>
    </source>
</reference>
<comment type="similarity">
    <text evidence="10">Belongs to the argininosuccinate synthase family. Type 1 subfamily.</text>
</comment>
<feature type="binding site" evidence="10">
    <location>
        <position position="264"/>
    </location>
    <ligand>
        <name>L-citrulline</name>
        <dbReference type="ChEBI" id="CHEBI:57743"/>
    </ligand>
</feature>
<dbReference type="InterPro" id="IPR048268">
    <property type="entry name" value="Arginosuc_syn_C"/>
</dbReference>
<dbReference type="GO" id="GO:0005737">
    <property type="term" value="C:cytoplasm"/>
    <property type="evidence" value="ECO:0007669"/>
    <property type="project" value="UniProtKB-SubCell"/>
</dbReference>
<comment type="subcellular location">
    <subcellularLocation>
        <location evidence="10">Cytoplasm</location>
    </subcellularLocation>
</comment>
<dbReference type="Gene3D" id="3.40.50.620">
    <property type="entry name" value="HUPs"/>
    <property type="match status" value="1"/>
</dbReference>
<keyword evidence="8 10" id="KW-0547">Nucleotide-binding</keyword>
<comment type="caution">
    <text evidence="10">Lacks conserved residue(s) required for the propagation of feature annotation.</text>
</comment>
<dbReference type="PANTHER" id="PTHR11587:SF2">
    <property type="entry name" value="ARGININOSUCCINATE SYNTHASE"/>
    <property type="match status" value="1"/>
</dbReference>
<dbReference type="AlphaFoldDB" id="A0A9E6MRA0"/>
<evidence type="ECO:0000256" key="9">
    <source>
        <dbReference type="ARBA" id="ARBA00022840"/>
    </source>
</evidence>
<dbReference type="GO" id="GO:0005524">
    <property type="term" value="F:ATP binding"/>
    <property type="evidence" value="ECO:0007669"/>
    <property type="project" value="UniProtKB-UniRule"/>
</dbReference>
<evidence type="ECO:0000256" key="6">
    <source>
        <dbReference type="ARBA" id="ARBA00022598"/>
    </source>
</evidence>
<dbReference type="NCBIfam" id="TIGR00032">
    <property type="entry name" value="argG"/>
    <property type="match status" value="1"/>
</dbReference>
<dbReference type="InterPro" id="IPR048267">
    <property type="entry name" value="Arginosuc_syn_N"/>
</dbReference>
<keyword evidence="6 10" id="KW-0436">Ligase</keyword>
<dbReference type="SUPFAM" id="SSF69864">
    <property type="entry name" value="Argininosuccinate synthetase, C-terminal domain"/>
    <property type="match status" value="1"/>
</dbReference>
<evidence type="ECO:0000259" key="12">
    <source>
        <dbReference type="Pfam" id="PF20979"/>
    </source>
</evidence>
<dbReference type="HAMAP" id="MF_00005">
    <property type="entry name" value="Arg_succ_synth_type1"/>
    <property type="match status" value="1"/>
</dbReference>
<comment type="pathway">
    <text evidence="1 10">Amino-acid biosynthesis; L-arginine biosynthesis; L-arginine from L-ornithine and carbamoyl phosphate: step 2/3.</text>
</comment>
<protein>
    <recommendedName>
        <fullName evidence="3 10">Argininosuccinate synthase</fullName>
        <ecNumber evidence="3 10">6.3.4.5</ecNumber>
    </recommendedName>
    <alternativeName>
        <fullName evidence="10">Citrulline--aspartate ligase</fullName>
    </alternativeName>
</protein>
<feature type="binding site" evidence="10">
    <location>
        <begin position="11"/>
        <end position="19"/>
    </location>
    <ligand>
        <name>ATP</name>
        <dbReference type="ChEBI" id="CHEBI:30616"/>
    </ligand>
</feature>
<dbReference type="InterPro" id="IPR014729">
    <property type="entry name" value="Rossmann-like_a/b/a_fold"/>
</dbReference>
<evidence type="ECO:0000256" key="2">
    <source>
        <dbReference type="ARBA" id="ARBA00011881"/>
    </source>
</evidence>
<dbReference type="RefSeq" id="WP_166338174.1">
    <property type="nucleotide sequence ID" value="NZ_CP072829.1"/>
</dbReference>
<gene>
    <name evidence="10" type="primary">argG</name>
    <name evidence="13" type="ORF">GMI68_01125</name>
    <name evidence="14" type="ORF">J7S26_00975</name>
</gene>
<keyword evidence="7 10" id="KW-0028">Amino-acid biosynthesis</keyword>